<evidence type="ECO:0000256" key="1">
    <source>
        <dbReference type="SAM" id="Phobius"/>
    </source>
</evidence>
<keyword evidence="1" id="KW-0812">Transmembrane</keyword>
<dbReference type="EMBL" id="CP014544">
    <property type="protein sequence ID" value="AMO69831.1"/>
    <property type="molecule type" value="Genomic_DNA"/>
</dbReference>
<evidence type="ECO:0000313" key="2">
    <source>
        <dbReference type="EMBL" id="AMO69831.1"/>
    </source>
</evidence>
<dbReference type="KEGG" id="zal:AZF00_16665"/>
<feature type="transmembrane region" description="Helical" evidence="1">
    <location>
        <begin position="105"/>
        <end position="125"/>
    </location>
</feature>
<proteinExistence type="predicted"/>
<organism evidence="2 3">
    <name type="scientific">Zhongshania aliphaticivorans</name>
    <dbReference type="NCBI Taxonomy" id="1470434"/>
    <lineage>
        <taxon>Bacteria</taxon>
        <taxon>Pseudomonadati</taxon>
        <taxon>Pseudomonadota</taxon>
        <taxon>Gammaproteobacteria</taxon>
        <taxon>Cellvibrionales</taxon>
        <taxon>Spongiibacteraceae</taxon>
        <taxon>Zhongshania</taxon>
    </lineage>
</organism>
<dbReference type="RefSeq" id="WP_062384313.1">
    <property type="nucleotide sequence ID" value="NZ_CP014544.1"/>
</dbReference>
<protein>
    <submittedName>
        <fullName evidence="2">Uncharacterized protein</fullName>
    </submittedName>
</protein>
<name>A0A127M9A2_9GAMM</name>
<keyword evidence="1" id="KW-1133">Transmembrane helix</keyword>
<accession>A0A127M9A2</accession>
<sequence length="129" mass="14019">MRKFLIFFAAGCLGALVNSLAIWLLGDQGITTRLDIAIAPNLTPSWLYPRIVWGGIWGLLFVLPMLTSRPLSKGLVLSLFPTAVQLLLIFPQAQKGLGGLELGLYTPILVLAINGVWGVTTALTIRYAR</sequence>
<feature type="transmembrane region" description="Helical" evidence="1">
    <location>
        <begin position="75"/>
        <end position="93"/>
    </location>
</feature>
<keyword evidence="1" id="KW-0472">Membrane</keyword>
<dbReference type="AlphaFoldDB" id="A0A127M9A2"/>
<feature type="transmembrane region" description="Helical" evidence="1">
    <location>
        <begin position="45"/>
        <end position="63"/>
    </location>
</feature>
<dbReference type="STRING" id="1470434.AZF00_16665"/>
<gene>
    <name evidence="2" type="ORF">AZF00_16665</name>
</gene>
<evidence type="ECO:0000313" key="3">
    <source>
        <dbReference type="Proteomes" id="UP000074119"/>
    </source>
</evidence>
<reference evidence="2 3" key="1">
    <citation type="submission" date="2015-12" db="EMBL/GenBank/DDBJ databases">
        <authorList>
            <person name="Shamseldin A."/>
            <person name="Moawad H."/>
            <person name="Abd El-Rahim W.M."/>
            <person name="Sadowsky M.J."/>
        </authorList>
    </citation>
    <scope>NUCLEOTIDE SEQUENCE [LARGE SCALE GENOMIC DNA]</scope>
    <source>
        <strain evidence="2 3">SM2</strain>
    </source>
</reference>
<dbReference type="Proteomes" id="UP000074119">
    <property type="component" value="Chromosome"/>
</dbReference>